<accession>A0A377XEX4</accession>
<protein>
    <submittedName>
        <fullName evidence="1">Uncharacterized protein</fullName>
    </submittedName>
</protein>
<organism evidence="1 2">
    <name type="scientific">Klebsiella pneumoniae</name>
    <dbReference type="NCBI Taxonomy" id="573"/>
    <lineage>
        <taxon>Bacteria</taxon>
        <taxon>Pseudomonadati</taxon>
        <taxon>Pseudomonadota</taxon>
        <taxon>Gammaproteobacteria</taxon>
        <taxon>Enterobacterales</taxon>
        <taxon>Enterobacteriaceae</taxon>
        <taxon>Klebsiella/Raoultella group</taxon>
        <taxon>Klebsiella</taxon>
        <taxon>Klebsiella pneumoniae complex</taxon>
    </lineage>
</organism>
<dbReference type="EMBL" id="UGLH01000005">
    <property type="protein sequence ID" value="STT79849.1"/>
    <property type="molecule type" value="Genomic_DNA"/>
</dbReference>
<evidence type="ECO:0000313" key="2">
    <source>
        <dbReference type="Proteomes" id="UP000254340"/>
    </source>
</evidence>
<name>A0A377XEX4_KLEPN</name>
<dbReference type="AlphaFoldDB" id="A0A377XEX4"/>
<reference evidence="1 2" key="1">
    <citation type="submission" date="2018-06" db="EMBL/GenBank/DDBJ databases">
        <authorList>
            <consortium name="Pathogen Informatics"/>
            <person name="Doyle S."/>
        </authorList>
    </citation>
    <scope>NUCLEOTIDE SEQUENCE [LARGE SCALE GENOMIC DNA]</scope>
    <source>
        <strain evidence="1 2">NCTC5047</strain>
    </source>
</reference>
<gene>
    <name evidence="1" type="ORF">NCTC5047_02292</name>
</gene>
<evidence type="ECO:0000313" key="1">
    <source>
        <dbReference type="EMBL" id="STT79849.1"/>
    </source>
</evidence>
<proteinExistence type="predicted"/>
<dbReference type="Proteomes" id="UP000254340">
    <property type="component" value="Unassembled WGS sequence"/>
</dbReference>
<sequence>MRKALGQMQFEVRESAGFETTAEAIDGRFANPGLKGEGGDARMNGLLGGGEDHFRHFAFRFAKVFQSGLGFFPACSLVTGRSSMETISLMGEIIGRFSKNIPLRKRKR</sequence>